<organism evidence="2 3">
    <name type="scientific">Byssothecium circinans</name>
    <dbReference type="NCBI Taxonomy" id="147558"/>
    <lineage>
        <taxon>Eukaryota</taxon>
        <taxon>Fungi</taxon>
        <taxon>Dikarya</taxon>
        <taxon>Ascomycota</taxon>
        <taxon>Pezizomycotina</taxon>
        <taxon>Dothideomycetes</taxon>
        <taxon>Pleosporomycetidae</taxon>
        <taxon>Pleosporales</taxon>
        <taxon>Massarineae</taxon>
        <taxon>Massarinaceae</taxon>
        <taxon>Byssothecium</taxon>
    </lineage>
</organism>
<dbReference type="GO" id="GO:0033615">
    <property type="term" value="P:mitochondrial proton-transporting ATP synthase complex assembly"/>
    <property type="evidence" value="ECO:0007669"/>
    <property type="project" value="InterPro"/>
</dbReference>
<dbReference type="Pfam" id="PF13233">
    <property type="entry name" value="Complex1_LYR_2"/>
    <property type="match status" value="1"/>
</dbReference>
<feature type="compositionally biased region" description="Polar residues" evidence="1">
    <location>
        <begin position="38"/>
        <end position="71"/>
    </location>
</feature>
<dbReference type="PANTHER" id="PTHR28015">
    <property type="entry name" value="ATP SYNTHASE ASSEMBLY FACTOR FMC1, MITOCHONDRIAL"/>
    <property type="match status" value="1"/>
</dbReference>
<name>A0A6A5TZE0_9PLEO</name>
<evidence type="ECO:0000313" key="3">
    <source>
        <dbReference type="Proteomes" id="UP000800035"/>
    </source>
</evidence>
<evidence type="ECO:0008006" key="4">
    <source>
        <dbReference type="Google" id="ProtNLM"/>
    </source>
</evidence>
<evidence type="ECO:0000313" key="2">
    <source>
        <dbReference type="EMBL" id="KAF1957079.1"/>
    </source>
</evidence>
<dbReference type="InterPro" id="IPR039196">
    <property type="entry name" value="Fmc1"/>
</dbReference>
<dbReference type="OrthoDB" id="15893at2759"/>
<sequence>MTSPQIRSLYRRILRELPTTPTTASTTSTASRPPPTKYRSTSHQKLSAPSPLQSRIRSTLSTPSTANGSDKSQLDLGEQFVQYVQAQRMYTTLIERYNPGMGMSEEERVRLTARRVGMDLPPEFTR</sequence>
<dbReference type="Proteomes" id="UP000800035">
    <property type="component" value="Unassembled WGS sequence"/>
</dbReference>
<feature type="compositionally biased region" description="Low complexity" evidence="1">
    <location>
        <begin position="18"/>
        <end position="31"/>
    </location>
</feature>
<dbReference type="EMBL" id="ML976990">
    <property type="protein sequence ID" value="KAF1957079.1"/>
    <property type="molecule type" value="Genomic_DNA"/>
</dbReference>
<dbReference type="GO" id="GO:0005759">
    <property type="term" value="C:mitochondrial matrix"/>
    <property type="evidence" value="ECO:0007669"/>
    <property type="project" value="TreeGrafter"/>
</dbReference>
<accession>A0A6A5TZE0</accession>
<reference evidence="2" key="1">
    <citation type="journal article" date="2020" name="Stud. Mycol.">
        <title>101 Dothideomycetes genomes: a test case for predicting lifestyles and emergence of pathogens.</title>
        <authorList>
            <person name="Haridas S."/>
            <person name="Albert R."/>
            <person name="Binder M."/>
            <person name="Bloem J."/>
            <person name="Labutti K."/>
            <person name="Salamov A."/>
            <person name="Andreopoulos B."/>
            <person name="Baker S."/>
            <person name="Barry K."/>
            <person name="Bills G."/>
            <person name="Bluhm B."/>
            <person name="Cannon C."/>
            <person name="Castanera R."/>
            <person name="Culley D."/>
            <person name="Daum C."/>
            <person name="Ezra D."/>
            <person name="Gonzalez J."/>
            <person name="Henrissat B."/>
            <person name="Kuo A."/>
            <person name="Liang C."/>
            <person name="Lipzen A."/>
            <person name="Lutzoni F."/>
            <person name="Magnuson J."/>
            <person name="Mondo S."/>
            <person name="Nolan M."/>
            <person name="Ohm R."/>
            <person name="Pangilinan J."/>
            <person name="Park H.-J."/>
            <person name="Ramirez L."/>
            <person name="Alfaro M."/>
            <person name="Sun H."/>
            <person name="Tritt A."/>
            <person name="Yoshinaga Y."/>
            <person name="Zwiers L.-H."/>
            <person name="Turgeon B."/>
            <person name="Goodwin S."/>
            <person name="Spatafora J."/>
            <person name="Crous P."/>
            <person name="Grigoriev I."/>
        </authorList>
    </citation>
    <scope>NUCLEOTIDE SEQUENCE</scope>
    <source>
        <strain evidence="2">CBS 675.92</strain>
    </source>
</reference>
<proteinExistence type="predicted"/>
<protein>
    <recommendedName>
        <fullName evidence="4">Ras guanyl-nucleotide exchange factor RasGEF</fullName>
    </recommendedName>
</protein>
<evidence type="ECO:0000256" key="1">
    <source>
        <dbReference type="SAM" id="MobiDB-lite"/>
    </source>
</evidence>
<gene>
    <name evidence="2" type="ORF">CC80DRAFT_491915</name>
</gene>
<dbReference type="PANTHER" id="PTHR28015:SF1">
    <property type="entry name" value="ATP SYNTHASE ASSEMBLY FACTOR FMC1, MITOCHONDRIAL"/>
    <property type="match status" value="1"/>
</dbReference>
<feature type="region of interest" description="Disordered" evidence="1">
    <location>
        <begin position="1"/>
        <end position="74"/>
    </location>
</feature>
<keyword evidence="3" id="KW-1185">Reference proteome</keyword>
<dbReference type="AlphaFoldDB" id="A0A6A5TZE0"/>